<feature type="transmembrane region" description="Helical" evidence="3">
    <location>
        <begin position="415"/>
        <end position="435"/>
    </location>
</feature>
<evidence type="ECO:0000256" key="3">
    <source>
        <dbReference type="SAM" id="Phobius"/>
    </source>
</evidence>
<feature type="transmembrane region" description="Helical" evidence="3">
    <location>
        <begin position="41"/>
        <end position="62"/>
    </location>
</feature>
<keyword evidence="3" id="KW-1133">Transmembrane helix</keyword>
<reference evidence="6" key="1">
    <citation type="submission" date="2022-11" db="UniProtKB">
        <authorList>
            <consortium name="WormBaseParasite"/>
        </authorList>
    </citation>
    <scope>IDENTIFICATION</scope>
</reference>
<evidence type="ECO:0000259" key="4">
    <source>
        <dbReference type="Pfam" id="PF23309"/>
    </source>
</evidence>
<proteinExistence type="predicted"/>
<feature type="compositionally biased region" description="Low complexity" evidence="2">
    <location>
        <begin position="393"/>
        <end position="411"/>
    </location>
</feature>
<feature type="compositionally biased region" description="Polar residues" evidence="2">
    <location>
        <begin position="602"/>
        <end position="616"/>
    </location>
</feature>
<keyword evidence="3" id="KW-0472">Membrane</keyword>
<dbReference type="AlphaFoldDB" id="A0A914LZM8"/>
<feature type="coiled-coil region" evidence="1">
    <location>
        <begin position="496"/>
        <end position="523"/>
    </location>
</feature>
<dbReference type="Pfam" id="PF23309">
    <property type="entry name" value="DUF7083"/>
    <property type="match status" value="1"/>
</dbReference>
<feature type="compositionally biased region" description="Polar residues" evidence="2">
    <location>
        <begin position="636"/>
        <end position="645"/>
    </location>
</feature>
<evidence type="ECO:0000256" key="2">
    <source>
        <dbReference type="SAM" id="MobiDB-lite"/>
    </source>
</evidence>
<feature type="region of interest" description="Disordered" evidence="2">
    <location>
        <begin position="602"/>
        <end position="652"/>
    </location>
</feature>
<evidence type="ECO:0000313" key="5">
    <source>
        <dbReference type="Proteomes" id="UP000887563"/>
    </source>
</evidence>
<organism evidence="5 6">
    <name type="scientific">Meloidogyne incognita</name>
    <name type="common">Southern root-knot nematode worm</name>
    <name type="synonym">Oxyuris incognita</name>
    <dbReference type="NCBI Taxonomy" id="6306"/>
    <lineage>
        <taxon>Eukaryota</taxon>
        <taxon>Metazoa</taxon>
        <taxon>Ecdysozoa</taxon>
        <taxon>Nematoda</taxon>
        <taxon>Chromadorea</taxon>
        <taxon>Rhabditida</taxon>
        <taxon>Tylenchina</taxon>
        <taxon>Tylenchomorpha</taxon>
        <taxon>Tylenchoidea</taxon>
        <taxon>Meloidogynidae</taxon>
        <taxon>Meloidogyninae</taxon>
        <taxon>Meloidogyne</taxon>
        <taxon>Meloidogyne incognita group</taxon>
    </lineage>
</organism>
<feature type="domain" description="DUF7083" evidence="4">
    <location>
        <begin position="711"/>
        <end position="795"/>
    </location>
</feature>
<name>A0A914LZM8_MELIC</name>
<dbReference type="InterPro" id="IPR055510">
    <property type="entry name" value="DUF7083"/>
</dbReference>
<keyword evidence="3" id="KW-0812">Transmembrane</keyword>
<evidence type="ECO:0000256" key="1">
    <source>
        <dbReference type="SAM" id="Coils"/>
    </source>
</evidence>
<feature type="region of interest" description="Disordered" evidence="2">
    <location>
        <begin position="384"/>
        <end position="411"/>
    </location>
</feature>
<sequence length="901" mass="105043">MENKTEGADSYFGFKKRTPRPNHLECIKSTTSSRTAHSRRLPIQVTFPIMTTLVHYLVFNWFGRQKFGNNQIWEGIRDQFCQPELNPMWLLVKFWQYIKLDPKKAFKDRFLIDILVLRRMNCKVFQHQFNYHWNGQIKLQEPPKTPIEELNEWASYITRMFSKLLTKRNYQRCKGNTTLRLYEAPFIIAADASIQSVVNWCDNPGDCRLVYFDGGIDLHTIIYFGIKTTDLFIVVKPDEEIMASIDRSLKFWRRAGVPIKITLIHNENKIYLERKKYEEQFLNMAESYNTGYLYYNGKFKNLKKAKSKILGETYNNEDSEEEPGPMAQKVKPIVPKNNLKQMLPPQQPQQQQIIQHQEMLPISAQPQVRPPLEERLKELLQRIQQRAPSTSGSTNNLQQQPSTSTQSTSRQSGSLLKNLGTLALIVLIICCFFGLTTQEVTRSRVRTPSGSKTVYKMSIFDDEEGIGRGERCYDVEEKWEKEKEVRGWDEEVDWGDEEEEEKIKKYEEKIKKEEEKIKKEGEGKEENKRKEVVEKRKDEKKIKKEFTLHSYPNNPNLHLHCLFFVINFCCVLGVTTELARSQPVSTTATQALSSIGTNEPTVGISFNSRRLQQQKPSVLDKRSTTATKTKRSRQTIDNSYKNPAFSTKDRQQLQKEELADKRSTIKNKMNKLDLQRILDAQQEKFEEMLARVLKKQAGNGQEEIETSIYCKLSSLISEFSVDIPRDITFDSWFSKNKSYFEEEGKALPESSKVRLLLSKLGSEEYARIERKLLPTKLSEMKFWDLVSELKREFGDPKSQLVKRYEALNLKCQGLEDVIEFGSRVNAQCEKAQMALSIEEIKILIYISGLPSEEQSLRQLAMRFVETKKKSCRPRHCYDPAYEEIRTKGLSHTKKYRAGEDR</sequence>
<evidence type="ECO:0000313" key="6">
    <source>
        <dbReference type="WBParaSite" id="Minc3s00836g17934"/>
    </source>
</evidence>
<keyword evidence="5" id="KW-1185">Reference proteome</keyword>
<accession>A0A914LZM8</accession>
<keyword evidence="1" id="KW-0175">Coiled coil</keyword>
<dbReference type="Proteomes" id="UP000887563">
    <property type="component" value="Unplaced"/>
</dbReference>
<protein>
    <submittedName>
        <fullName evidence="6">Retrotransposon gag domain-containing protein</fullName>
    </submittedName>
</protein>
<dbReference type="WBParaSite" id="Minc3s00836g17934">
    <property type="protein sequence ID" value="Minc3s00836g17934"/>
    <property type="gene ID" value="Minc3s00836g17934"/>
</dbReference>